<evidence type="ECO:0000313" key="8">
    <source>
        <dbReference type="EMBL" id="MBW6529389.1"/>
    </source>
</evidence>
<sequence length="248" mass="26429">MGSDVSTYVLLSHQAALRRQLDVTANNMANSSTVGFKREQEVFREHVERVRRAPIEDAKRLSFVLDYGQVHDSRAGAFQATGHPLDVMIDGPGYLSVEDASGATAYTRAGFITLLTNGELGTPSGAPLLDENGRHIAVSPEEQGSLAIAGDGTVSTSAGPIARLAVTQFDEMRVNERGDGLLTGAGGRLLPAAETRLRSGGVEGSNVQPIIETTNMIEVLRAYQRTSEAAANIDTLRKLAISRLAKPD</sequence>
<dbReference type="InterPro" id="IPR037925">
    <property type="entry name" value="FlgE/F/G-like"/>
</dbReference>
<evidence type="ECO:0000259" key="5">
    <source>
        <dbReference type="Pfam" id="PF00460"/>
    </source>
</evidence>
<evidence type="ECO:0000256" key="3">
    <source>
        <dbReference type="ARBA" id="ARBA00023143"/>
    </source>
</evidence>
<dbReference type="InterPro" id="IPR020013">
    <property type="entry name" value="Flagellar_FlgE/F/G"/>
</dbReference>
<dbReference type="PANTHER" id="PTHR30435:SF19">
    <property type="entry name" value="FLAGELLAR BASAL-BODY ROD PROTEIN FLGG"/>
    <property type="match status" value="1"/>
</dbReference>
<keyword evidence="8" id="KW-0969">Cilium</keyword>
<protein>
    <submittedName>
        <fullName evidence="8">Flagellar hook-basal body complex protein</fullName>
    </submittedName>
</protein>
<dbReference type="Pfam" id="PF22692">
    <property type="entry name" value="LlgE_F_G_D1"/>
    <property type="match status" value="1"/>
</dbReference>
<feature type="domain" description="Flagellar basal body rod protein N-terminal" evidence="5">
    <location>
        <begin position="9"/>
        <end position="37"/>
    </location>
</feature>
<feature type="domain" description="Flagellar basal-body/hook protein C-terminal" evidence="6">
    <location>
        <begin position="199"/>
        <end position="237"/>
    </location>
</feature>
<dbReference type="EMBL" id="JAHXZN010000001">
    <property type="protein sequence ID" value="MBW6529389.1"/>
    <property type="molecule type" value="Genomic_DNA"/>
</dbReference>
<keyword evidence="3 4" id="KW-0975">Bacterial flagellum</keyword>
<dbReference type="Proteomes" id="UP000759103">
    <property type="component" value="Unassembled WGS sequence"/>
</dbReference>
<evidence type="ECO:0000259" key="7">
    <source>
        <dbReference type="Pfam" id="PF22692"/>
    </source>
</evidence>
<dbReference type="SUPFAM" id="SSF117143">
    <property type="entry name" value="Flagellar hook protein flgE"/>
    <property type="match status" value="1"/>
</dbReference>
<dbReference type="RefSeq" id="WP_219746940.1">
    <property type="nucleotide sequence ID" value="NZ_JAHXZN010000001.1"/>
</dbReference>
<evidence type="ECO:0000256" key="2">
    <source>
        <dbReference type="ARBA" id="ARBA00009677"/>
    </source>
</evidence>
<dbReference type="PANTHER" id="PTHR30435">
    <property type="entry name" value="FLAGELLAR PROTEIN"/>
    <property type="match status" value="1"/>
</dbReference>
<comment type="subcellular location">
    <subcellularLocation>
        <location evidence="1 4">Bacterial flagellum basal body</location>
    </subcellularLocation>
</comment>
<evidence type="ECO:0000256" key="1">
    <source>
        <dbReference type="ARBA" id="ARBA00004117"/>
    </source>
</evidence>
<name>A0ABS7BIF3_9SPHN</name>
<keyword evidence="9" id="KW-1185">Reference proteome</keyword>
<comment type="caution">
    <text evidence="8">The sequence shown here is derived from an EMBL/GenBank/DDBJ whole genome shotgun (WGS) entry which is preliminary data.</text>
</comment>
<accession>A0ABS7BIF3</accession>
<gene>
    <name evidence="8" type="ORF">KZ820_01455</name>
</gene>
<dbReference type="InterPro" id="IPR010930">
    <property type="entry name" value="Flg_bb/hook_C_dom"/>
</dbReference>
<evidence type="ECO:0000313" key="9">
    <source>
        <dbReference type="Proteomes" id="UP000759103"/>
    </source>
</evidence>
<dbReference type="Pfam" id="PF06429">
    <property type="entry name" value="Flg_bbr_C"/>
    <property type="match status" value="1"/>
</dbReference>
<dbReference type="InterPro" id="IPR001444">
    <property type="entry name" value="Flag_bb_rod_N"/>
</dbReference>
<keyword evidence="8" id="KW-0966">Cell projection</keyword>
<organism evidence="8 9">
    <name type="scientific">Sphingomonas citri</name>
    <dbReference type="NCBI Taxonomy" id="2862499"/>
    <lineage>
        <taxon>Bacteria</taxon>
        <taxon>Pseudomonadati</taxon>
        <taxon>Pseudomonadota</taxon>
        <taxon>Alphaproteobacteria</taxon>
        <taxon>Sphingomonadales</taxon>
        <taxon>Sphingomonadaceae</taxon>
        <taxon>Sphingomonas</taxon>
    </lineage>
</organism>
<keyword evidence="8" id="KW-0282">Flagellum</keyword>
<evidence type="ECO:0000256" key="4">
    <source>
        <dbReference type="RuleBase" id="RU362116"/>
    </source>
</evidence>
<comment type="similarity">
    <text evidence="2 4">Belongs to the flagella basal body rod proteins family.</text>
</comment>
<dbReference type="InterPro" id="IPR053967">
    <property type="entry name" value="LlgE_F_G-like_D1"/>
</dbReference>
<dbReference type="Pfam" id="PF00460">
    <property type="entry name" value="Flg_bb_rod"/>
    <property type="match status" value="1"/>
</dbReference>
<feature type="domain" description="Flagellar hook protein FlgE/F/G-like D1" evidence="7">
    <location>
        <begin position="88"/>
        <end position="155"/>
    </location>
</feature>
<evidence type="ECO:0000259" key="6">
    <source>
        <dbReference type="Pfam" id="PF06429"/>
    </source>
</evidence>
<reference evidence="8 9" key="1">
    <citation type="submission" date="2021-07" db="EMBL/GenBank/DDBJ databases">
        <title>Sphingomonas sp.</title>
        <authorList>
            <person name="Feng G."/>
            <person name="Li J."/>
            <person name="Pan M."/>
        </authorList>
    </citation>
    <scope>NUCLEOTIDE SEQUENCE [LARGE SCALE GENOMIC DNA]</scope>
    <source>
        <strain evidence="8 9">RRHST34</strain>
    </source>
</reference>
<proteinExistence type="inferred from homology"/>
<dbReference type="NCBIfam" id="TIGR03506">
    <property type="entry name" value="FlgEFG_subfam"/>
    <property type="match status" value="1"/>
</dbReference>